<dbReference type="InterPro" id="IPR027417">
    <property type="entry name" value="P-loop_NTPase"/>
</dbReference>
<sequence length="211" mass="23725">MNKPLIAIYSSSMQSGKSTVASMLVKRLLAYRMAFAEPFYDFVINVATPFIGTVDETKAWLADERKDKGAIPGLTVPNEVDQEGSDVTLRWMLQSIGTQWGRNLIDRDLWTKLAERKALANLPIAPVIFDDMRFPNEFEMIKRLGGKTIRVIRPGPPRGDTSTGEGLLDNHEFDYTISNHGTLQNLEGEVACVARAIKFNNEYPIDHHRMA</sequence>
<dbReference type="AlphaFoldDB" id="E6VL55"/>
<evidence type="ECO:0000313" key="1">
    <source>
        <dbReference type="EMBL" id="ADU44550.1"/>
    </source>
</evidence>
<organism evidence="1 2">
    <name type="scientific">Rhodopseudomonas palustris (strain DX-1)</name>
    <dbReference type="NCBI Taxonomy" id="652103"/>
    <lineage>
        <taxon>Bacteria</taxon>
        <taxon>Pseudomonadati</taxon>
        <taxon>Pseudomonadota</taxon>
        <taxon>Alphaproteobacteria</taxon>
        <taxon>Hyphomicrobiales</taxon>
        <taxon>Nitrobacteraceae</taxon>
        <taxon>Rhodopseudomonas</taxon>
    </lineage>
</organism>
<name>E6VL55_RHOPX</name>
<accession>E6VL55</accession>
<dbReference type="STRING" id="652103.Rpdx1_2969"/>
<protein>
    <recommendedName>
        <fullName evidence="3">Deoxynucleotide monophosphate kinase</fullName>
    </recommendedName>
</protein>
<dbReference type="Proteomes" id="UP000001402">
    <property type="component" value="Chromosome"/>
</dbReference>
<gene>
    <name evidence="1" type="ordered locus">Rpdx1_2969</name>
</gene>
<dbReference type="InterPro" id="IPR048444">
    <property type="entry name" value="DNMK"/>
</dbReference>
<dbReference type="eggNOG" id="COG0237">
    <property type="taxonomic scope" value="Bacteria"/>
</dbReference>
<reference evidence="1" key="1">
    <citation type="submission" date="2010-12" db="EMBL/GenBank/DDBJ databases">
        <title>Complete sequence of Rhodopseudomonas palustris DX-1.</title>
        <authorList>
            <consortium name="US DOE Joint Genome Institute"/>
            <person name="Lucas S."/>
            <person name="Copeland A."/>
            <person name="Lapidus A."/>
            <person name="Cheng J.-F."/>
            <person name="Goodwin L."/>
            <person name="Pitluck S."/>
            <person name="Misra M."/>
            <person name="Chertkov O."/>
            <person name="Detter J.C."/>
            <person name="Han C."/>
            <person name="Tapia R."/>
            <person name="Land M."/>
            <person name="Hauser L."/>
            <person name="Kyrpides N."/>
            <person name="Ivanova N."/>
            <person name="Ovchinnikova G."/>
            <person name="Logan B."/>
            <person name="Oda Y."/>
            <person name="Harwood C."/>
            <person name="Woyke T."/>
        </authorList>
    </citation>
    <scope>NUCLEOTIDE SEQUENCE [LARGE SCALE GENOMIC DNA]</scope>
    <source>
        <strain evidence="1">DX-1</strain>
    </source>
</reference>
<dbReference type="Gene3D" id="3.40.50.300">
    <property type="entry name" value="P-loop containing nucleotide triphosphate hydrolases"/>
    <property type="match status" value="1"/>
</dbReference>
<dbReference type="Pfam" id="PF21448">
    <property type="entry name" value="DNMK"/>
    <property type="match status" value="1"/>
</dbReference>
<dbReference type="OrthoDB" id="5401711at2"/>
<dbReference type="HOGENOM" id="CLU_100964_0_0_5"/>
<evidence type="ECO:0000313" key="2">
    <source>
        <dbReference type="Proteomes" id="UP000001402"/>
    </source>
</evidence>
<dbReference type="EMBL" id="CP002418">
    <property type="protein sequence ID" value="ADU44550.1"/>
    <property type="molecule type" value="Genomic_DNA"/>
</dbReference>
<evidence type="ECO:0008006" key="3">
    <source>
        <dbReference type="Google" id="ProtNLM"/>
    </source>
</evidence>
<dbReference type="KEGG" id="rpx:Rpdx1_2969"/>
<proteinExistence type="predicted"/>